<evidence type="ECO:0000313" key="4">
    <source>
        <dbReference type="Proteomes" id="UP000482960"/>
    </source>
</evidence>
<gene>
    <name evidence="3" type="ORF">Prum_093530</name>
</gene>
<keyword evidence="4" id="KW-1185">Reference proteome</keyword>
<evidence type="ECO:0000256" key="2">
    <source>
        <dbReference type="RuleBase" id="RU003452"/>
    </source>
</evidence>
<proteinExistence type="inferred from homology"/>
<dbReference type="PANTHER" id="PTHR11786:SF0">
    <property type="entry name" value="ARYLAMINE N-ACETYLTRANSFERASE 4-RELATED"/>
    <property type="match status" value="1"/>
</dbReference>
<dbReference type="InterPro" id="IPR038765">
    <property type="entry name" value="Papain-like_cys_pep_sf"/>
</dbReference>
<dbReference type="SUPFAM" id="SSF54001">
    <property type="entry name" value="Cysteine proteinases"/>
    <property type="match status" value="1"/>
</dbReference>
<accession>A0A6V8LL66</accession>
<reference evidence="3 4" key="2">
    <citation type="submission" date="2020-03" db="EMBL/GenBank/DDBJ databases">
        <authorList>
            <person name="Ichikawa N."/>
            <person name="Kimura A."/>
            <person name="Kitahashi Y."/>
            <person name="Uohara A."/>
        </authorList>
    </citation>
    <scope>NUCLEOTIDE SEQUENCE [LARGE SCALE GENOMIC DNA]</scope>
    <source>
        <strain evidence="3 4">NBRC 108638</strain>
    </source>
</reference>
<dbReference type="Gene3D" id="3.30.2140.10">
    <property type="entry name" value="Arylamine N-acetyltransferase"/>
    <property type="match status" value="1"/>
</dbReference>
<dbReference type="Proteomes" id="UP000482960">
    <property type="component" value="Unassembled WGS sequence"/>
</dbReference>
<comment type="caution">
    <text evidence="3">The sequence shown here is derived from an EMBL/GenBank/DDBJ whole genome shotgun (WGS) entry which is preliminary data.</text>
</comment>
<dbReference type="InterPro" id="IPR001447">
    <property type="entry name" value="Arylamine_N-AcTrfase"/>
</dbReference>
<dbReference type="Pfam" id="PF00797">
    <property type="entry name" value="Acetyltransf_2"/>
    <property type="match status" value="1"/>
</dbReference>
<evidence type="ECO:0000256" key="1">
    <source>
        <dbReference type="ARBA" id="ARBA00006547"/>
    </source>
</evidence>
<dbReference type="AlphaFoldDB" id="A0A6V8LL66"/>
<dbReference type="PRINTS" id="PR01543">
    <property type="entry name" value="ANATRNSFRASE"/>
</dbReference>
<dbReference type="GO" id="GO:0016407">
    <property type="term" value="F:acetyltransferase activity"/>
    <property type="evidence" value="ECO:0007669"/>
    <property type="project" value="InterPro"/>
</dbReference>
<dbReference type="EMBL" id="BLPG01000002">
    <property type="protein sequence ID" value="GFJ95711.1"/>
    <property type="molecule type" value="Genomic_DNA"/>
</dbReference>
<name>A0A6V8LL66_9ACTN</name>
<dbReference type="PANTHER" id="PTHR11786">
    <property type="entry name" value="N-HYDROXYARYLAMINE O-ACETYLTRANSFERASE"/>
    <property type="match status" value="1"/>
</dbReference>
<evidence type="ECO:0000313" key="3">
    <source>
        <dbReference type="EMBL" id="GFJ95711.1"/>
    </source>
</evidence>
<dbReference type="Gene3D" id="2.40.128.150">
    <property type="entry name" value="Cysteine proteinases"/>
    <property type="match status" value="1"/>
</dbReference>
<reference evidence="3 4" key="1">
    <citation type="submission" date="2020-03" db="EMBL/GenBank/DDBJ databases">
        <title>Whole genome shotgun sequence of Phytohabitans rumicis NBRC 108638.</title>
        <authorList>
            <person name="Komaki H."/>
            <person name="Tamura T."/>
        </authorList>
    </citation>
    <scope>NUCLEOTIDE SEQUENCE [LARGE SCALE GENOMIC DNA]</scope>
    <source>
        <strain evidence="3 4">NBRC 108638</strain>
    </source>
</reference>
<comment type="similarity">
    <text evidence="1 2">Belongs to the arylamine N-acetyltransferase family.</text>
</comment>
<keyword evidence="3" id="KW-0808">Transferase</keyword>
<organism evidence="3 4">
    <name type="scientific">Phytohabitans rumicis</name>
    <dbReference type="NCBI Taxonomy" id="1076125"/>
    <lineage>
        <taxon>Bacteria</taxon>
        <taxon>Bacillati</taxon>
        <taxon>Actinomycetota</taxon>
        <taxon>Actinomycetes</taxon>
        <taxon>Micromonosporales</taxon>
        <taxon>Micromonosporaceae</taxon>
    </lineage>
</organism>
<protein>
    <submittedName>
        <fullName evidence="3">N-hydroxyarylamine O-acetyltransferase</fullName>
    </submittedName>
</protein>
<dbReference type="RefSeq" id="WP_173085020.1">
    <property type="nucleotide sequence ID" value="NZ_BAABJB010000040.1"/>
</dbReference>
<sequence>MDDSLVDAYLARIGAQRPDRPDEEALRRLHRAHLGAVPFENLSIHLGEPITLDETAVLDKVVGRRRGGFCYELNGAFAALLSALGYRVTMHSARVYGDGRYGPPFDHLLLRVELDERWLADVGFGRFSHAPLRWDDRAPQADPGGMFLLTGDGDLDVFLDGEPQYRVDPRPYELADFVPTCWWQQTSPLSHFTGMLTCSRLTGDGGRVTLSGTRLIRTDGTARTEEDLGEDAAVLAAYREHFGVILDRVPRVASL</sequence>